<accession>A0A9W6M9R3</accession>
<feature type="transmembrane region" description="Helical" evidence="6">
    <location>
        <begin position="246"/>
        <end position="264"/>
    </location>
</feature>
<evidence type="ECO:0000256" key="4">
    <source>
        <dbReference type="ARBA" id="ARBA00022989"/>
    </source>
</evidence>
<dbReference type="InterPro" id="IPR017039">
    <property type="entry name" value="Virul_fac_BrkB"/>
</dbReference>
<dbReference type="PANTHER" id="PTHR30213">
    <property type="entry name" value="INNER MEMBRANE PROTEIN YHJD"/>
    <property type="match status" value="1"/>
</dbReference>
<evidence type="ECO:0000256" key="2">
    <source>
        <dbReference type="ARBA" id="ARBA00022475"/>
    </source>
</evidence>
<keyword evidence="2" id="KW-1003">Cell membrane</keyword>
<feature type="transmembrane region" description="Helical" evidence="6">
    <location>
        <begin position="122"/>
        <end position="144"/>
    </location>
</feature>
<evidence type="ECO:0000256" key="1">
    <source>
        <dbReference type="ARBA" id="ARBA00004651"/>
    </source>
</evidence>
<organism evidence="7 8">
    <name type="scientific">Microbacterium keratanolyticum</name>
    <dbReference type="NCBI Taxonomy" id="67574"/>
    <lineage>
        <taxon>Bacteria</taxon>
        <taxon>Bacillati</taxon>
        <taxon>Actinomycetota</taxon>
        <taxon>Actinomycetes</taxon>
        <taxon>Micrococcales</taxon>
        <taxon>Microbacteriaceae</taxon>
        <taxon>Microbacterium</taxon>
    </lineage>
</organism>
<evidence type="ECO:0000313" key="7">
    <source>
        <dbReference type="EMBL" id="GLK02828.1"/>
    </source>
</evidence>
<evidence type="ECO:0000313" key="8">
    <source>
        <dbReference type="Proteomes" id="UP001142325"/>
    </source>
</evidence>
<keyword evidence="5 6" id="KW-0472">Membrane</keyword>
<dbReference type="EMBL" id="BSET01000002">
    <property type="protein sequence ID" value="GLK02828.1"/>
    <property type="molecule type" value="Genomic_DNA"/>
</dbReference>
<dbReference type="PANTHER" id="PTHR30213:SF1">
    <property type="entry name" value="INNER MEMBRANE PROTEIN YHJD"/>
    <property type="match status" value="1"/>
</dbReference>
<keyword evidence="4 6" id="KW-1133">Transmembrane helix</keyword>
<name>A0A9W6M9R3_9MICO</name>
<feature type="transmembrane region" description="Helical" evidence="6">
    <location>
        <begin position="276"/>
        <end position="300"/>
    </location>
</feature>
<proteinExistence type="predicted"/>
<dbReference type="Pfam" id="PF03631">
    <property type="entry name" value="Virul_fac_BrkB"/>
    <property type="match status" value="1"/>
</dbReference>
<feature type="transmembrane region" description="Helical" evidence="6">
    <location>
        <begin position="165"/>
        <end position="188"/>
    </location>
</feature>
<feature type="transmembrane region" description="Helical" evidence="6">
    <location>
        <begin position="61"/>
        <end position="81"/>
    </location>
</feature>
<sequence>MQETASASAATLEWMAESRAWWLRISDAAVKTALRLRLVRAVLLYFERGGPQLADSITYRALFSVFAAVLLGFSVAGLWLAGSPEALNALVAAVDASVPGLLGTGDDALIDPRSIRLPVESLSVAGVLSLAALVGAALGAIGALRSALRTLSGRLADDTFWLWALLRNLALAVGIAIAFVLAAALTLVSTRAASVVAGWWGASPDDPAVAIVTRLTGIVIVYALDTALIAGIFVLLAGVRSPARSLWAGSLMGAAGLLVLQELSNLFVGGAASNPLLASFATLIALLLWLNLSAQVILIANTYIIVAAEDHEHPGAAPATSMEERRLRRAHRMVQAATEERDAARAALAKK</sequence>
<evidence type="ECO:0000256" key="5">
    <source>
        <dbReference type="ARBA" id="ARBA00023136"/>
    </source>
</evidence>
<reference evidence="7" key="2">
    <citation type="submission" date="2023-01" db="EMBL/GenBank/DDBJ databases">
        <authorList>
            <person name="Sun Q."/>
            <person name="Evtushenko L."/>
        </authorList>
    </citation>
    <scope>NUCLEOTIDE SEQUENCE</scope>
    <source>
        <strain evidence="7">VKM Ac-1958</strain>
    </source>
</reference>
<dbReference type="AlphaFoldDB" id="A0A9W6M9R3"/>
<comment type="caution">
    <text evidence="7">The sequence shown here is derived from an EMBL/GenBank/DDBJ whole genome shotgun (WGS) entry which is preliminary data.</text>
</comment>
<keyword evidence="8" id="KW-1185">Reference proteome</keyword>
<comment type="subcellular location">
    <subcellularLocation>
        <location evidence="1">Cell membrane</location>
        <topology evidence="1">Multi-pass membrane protein</topology>
    </subcellularLocation>
</comment>
<keyword evidence="3 6" id="KW-0812">Transmembrane</keyword>
<gene>
    <name evidence="7" type="ORF">GCM10017596_25430</name>
</gene>
<protein>
    <submittedName>
        <fullName evidence="7">Membrane protein</fullName>
    </submittedName>
</protein>
<dbReference type="GO" id="GO:0005886">
    <property type="term" value="C:plasma membrane"/>
    <property type="evidence" value="ECO:0007669"/>
    <property type="project" value="UniProtKB-SubCell"/>
</dbReference>
<evidence type="ECO:0000256" key="3">
    <source>
        <dbReference type="ARBA" id="ARBA00022692"/>
    </source>
</evidence>
<feature type="transmembrane region" description="Helical" evidence="6">
    <location>
        <begin position="208"/>
        <end position="239"/>
    </location>
</feature>
<reference evidence="7" key="1">
    <citation type="journal article" date="2014" name="Int. J. Syst. Evol. Microbiol.">
        <title>Complete genome sequence of Corynebacterium casei LMG S-19264T (=DSM 44701T), isolated from a smear-ripened cheese.</title>
        <authorList>
            <consortium name="US DOE Joint Genome Institute (JGI-PGF)"/>
            <person name="Walter F."/>
            <person name="Albersmeier A."/>
            <person name="Kalinowski J."/>
            <person name="Ruckert C."/>
        </authorList>
    </citation>
    <scope>NUCLEOTIDE SEQUENCE</scope>
    <source>
        <strain evidence="7">VKM Ac-1958</strain>
    </source>
</reference>
<dbReference type="Proteomes" id="UP001142325">
    <property type="component" value="Unassembled WGS sequence"/>
</dbReference>
<evidence type="ECO:0000256" key="6">
    <source>
        <dbReference type="SAM" id="Phobius"/>
    </source>
</evidence>